<dbReference type="EMBL" id="VLKE01000001">
    <property type="protein sequence ID" value="TWH65071.1"/>
    <property type="molecule type" value="Genomic_DNA"/>
</dbReference>
<dbReference type="Proteomes" id="UP000319825">
    <property type="component" value="Unassembled WGS sequence"/>
</dbReference>
<name>A0A562I205_MICOL</name>
<evidence type="ECO:0000313" key="3">
    <source>
        <dbReference type="Proteomes" id="UP000319825"/>
    </source>
</evidence>
<accession>A0A562I205</accession>
<reference evidence="1 3" key="1">
    <citation type="submission" date="2019-07" db="EMBL/GenBank/DDBJ databases">
        <title>R&amp;d 2014.</title>
        <authorList>
            <person name="Klenk H.-P."/>
        </authorList>
    </citation>
    <scope>NUCLEOTIDE SEQUENCE [LARGE SCALE GENOMIC DNA]</scope>
    <source>
        <strain evidence="1 3">DSM 43868</strain>
    </source>
</reference>
<comment type="caution">
    <text evidence="1">The sequence shown here is derived from an EMBL/GenBank/DDBJ whole genome shotgun (WGS) entry which is preliminary data.</text>
</comment>
<gene>
    <name evidence="1" type="ORF">JD77_00006</name>
    <name evidence="2" type="ORF">JD77_04491</name>
</gene>
<dbReference type="AlphaFoldDB" id="A0A562I205"/>
<evidence type="ECO:0000313" key="2">
    <source>
        <dbReference type="EMBL" id="TWH69481.1"/>
    </source>
</evidence>
<proteinExistence type="predicted"/>
<keyword evidence="3" id="KW-1185">Reference proteome</keyword>
<sequence>MSSATRTMVVAFADQAGAEGVAQDVAAGEVGGDAGFVGDGEQDVVGTAVGERVGVNTEETGIILVPDMSGGQRGWFARG</sequence>
<evidence type="ECO:0000313" key="1">
    <source>
        <dbReference type="EMBL" id="TWH65071.1"/>
    </source>
</evidence>
<organism evidence="1 3">
    <name type="scientific">Micromonospora olivasterospora</name>
    <dbReference type="NCBI Taxonomy" id="1880"/>
    <lineage>
        <taxon>Bacteria</taxon>
        <taxon>Bacillati</taxon>
        <taxon>Actinomycetota</taxon>
        <taxon>Actinomycetes</taxon>
        <taxon>Micromonosporales</taxon>
        <taxon>Micromonosporaceae</taxon>
        <taxon>Micromonospora</taxon>
    </lineage>
</organism>
<dbReference type="EMBL" id="VLKE01000001">
    <property type="protein sequence ID" value="TWH69481.1"/>
    <property type="molecule type" value="Genomic_DNA"/>
</dbReference>
<protein>
    <submittedName>
        <fullName evidence="1">Uncharacterized protein</fullName>
    </submittedName>
</protein>